<sequence length="380" mass="42050">MSIKFVEPLLGSTSSADADDLLQKENDSHARAMPMQRLLGGGMDYADAVALHDLGARNVKWADAASHLGELNLAKAMLAEAEGRWETAKSFYYYASACFRFSHSAIFSDSDEKKKIYTKMECAFAAGAHLDRLCIKKVYYEQKGSRLCGWLVQPSSIGSFPLVICLGGFDGWREEYFTGAQYLADRNIATLLLDGPGQGEARLLNNVYLDKNFTSIISAVLDQILENSIFSSIGIWGNSMGGFLATACAISDSRFSACCVNGGTTHPAEILDRYPRFVSKIQAILGIADPFIAAQTMREFTVLGLESELKCDLLQLHGEPDKIFLLENARRIYDNAGSIDKLLVIWRDGDHCIYNHTHEKYTVISDWFSSKLLVNTVSKV</sequence>
<evidence type="ECO:0000256" key="1">
    <source>
        <dbReference type="ARBA" id="ARBA00038115"/>
    </source>
</evidence>
<dbReference type="EMBL" id="VWPC01000010">
    <property type="protein sequence ID" value="KAA5842475.1"/>
    <property type="molecule type" value="Genomic_DNA"/>
</dbReference>
<evidence type="ECO:0000259" key="2">
    <source>
        <dbReference type="Pfam" id="PF00561"/>
    </source>
</evidence>
<dbReference type="Pfam" id="PF00561">
    <property type="entry name" value="Abhydrolase_1"/>
    <property type="match status" value="1"/>
</dbReference>
<comment type="similarity">
    <text evidence="1">Belongs to the AB hydrolase superfamily. FUS2 hydrolase family.</text>
</comment>
<gene>
    <name evidence="3" type="ORF">F2A38_12490</name>
</gene>
<dbReference type="InterPro" id="IPR050261">
    <property type="entry name" value="FrsA_esterase"/>
</dbReference>
<feature type="domain" description="AB hydrolase-1" evidence="2">
    <location>
        <begin position="161"/>
        <end position="267"/>
    </location>
</feature>
<dbReference type="PANTHER" id="PTHR22946">
    <property type="entry name" value="DIENELACTONE HYDROLASE DOMAIN-CONTAINING PROTEIN-RELATED"/>
    <property type="match status" value="1"/>
</dbReference>
<dbReference type="InterPro" id="IPR029058">
    <property type="entry name" value="AB_hydrolase_fold"/>
</dbReference>
<dbReference type="Gene3D" id="3.40.50.1820">
    <property type="entry name" value="alpha/beta hydrolase"/>
    <property type="match status" value="1"/>
</dbReference>
<reference evidence="3 4" key="1">
    <citation type="submission" date="2019-09" db="EMBL/GenBank/DDBJ databases">
        <authorList>
            <person name="Vacheron J."/>
            <person name="Dubost A."/>
            <person name="Prigent-Combaret C."/>
            <person name="Muller D."/>
        </authorList>
    </citation>
    <scope>NUCLEOTIDE SEQUENCE [LARGE SCALE GENOMIC DNA]</scope>
    <source>
        <strain evidence="3 4">JV497</strain>
    </source>
</reference>
<dbReference type="RefSeq" id="WP_150050661.1">
    <property type="nucleotide sequence ID" value="NZ_VWPC01000010.1"/>
</dbReference>
<keyword evidence="3" id="KW-0378">Hydrolase</keyword>
<name>A0AB34C5G5_9PSED</name>
<dbReference type="PANTHER" id="PTHR22946:SF12">
    <property type="entry name" value="CONIDIAL PIGMENT BIOSYNTHESIS PROTEIN AYG1 (AFU_ORTHOLOGUE AFUA_2G17550)"/>
    <property type="match status" value="1"/>
</dbReference>
<evidence type="ECO:0000313" key="3">
    <source>
        <dbReference type="EMBL" id="KAA5842475.1"/>
    </source>
</evidence>
<dbReference type="Gene3D" id="1.20.1440.110">
    <property type="entry name" value="acylaminoacyl peptidase"/>
    <property type="match status" value="1"/>
</dbReference>
<organism evidence="3 4">
    <name type="scientific">Pseudomonas chlororaphis</name>
    <dbReference type="NCBI Taxonomy" id="587753"/>
    <lineage>
        <taxon>Bacteria</taxon>
        <taxon>Pseudomonadati</taxon>
        <taxon>Pseudomonadota</taxon>
        <taxon>Gammaproteobacteria</taxon>
        <taxon>Pseudomonadales</taxon>
        <taxon>Pseudomonadaceae</taxon>
        <taxon>Pseudomonas</taxon>
    </lineage>
</organism>
<evidence type="ECO:0000313" key="4">
    <source>
        <dbReference type="Proteomes" id="UP000323924"/>
    </source>
</evidence>
<dbReference type="SUPFAM" id="SSF53474">
    <property type="entry name" value="alpha/beta-Hydrolases"/>
    <property type="match status" value="1"/>
</dbReference>
<proteinExistence type="inferred from homology"/>
<dbReference type="Proteomes" id="UP000323924">
    <property type="component" value="Unassembled WGS sequence"/>
</dbReference>
<dbReference type="AlphaFoldDB" id="A0AB34C5G5"/>
<protein>
    <submittedName>
        <fullName evidence="3">Alpha/beta hydrolase</fullName>
    </submittedName>
</protein>
<accession>A0AB34C5G5</accession>
<comment type="caution">
    <text evidence="3">The sequence shown here is derived from an EMBL/GenBank/DDBJ whole genome shotgun (WGS) entry which is preliminary data.</text>
</comment>
<dbReference type="GO" id="GO:0016787">
    <property type="term" value="F:hydrolase activity"/>
    <property type="evidence" value="ECO:0007669"/>
    <property type="project" value="UniProtKB-KW"/>
</dbReference>
<dbReference type="InterPro" id="IPR000073">
    <property type="entry name" value="AB_hydrolase_1"/>
</dbReference>